<keyword evidence="3 6" id="KW-0812">Transmembrane</keyword>
<dbReference type="Proteomes" id="UP000515811">
    <property type="component" value="Chromosome"/>
</dbReference>
<dbReference type="RefSeq" id="WP_187598753.1">
    <property type="nucleotide sequence ID" value="NZ_CP060714.1"/>
</dbReference>
<gene>
    <name evidence="8" type="ORF">H9K76_06030</name>
</gene>
<dbReference type="EMBL" id="CP060714">
    <property type="protein sequence ID" value="QNN58399.1"/>
    <property type="molecule type" value="Genomic_DNA"/>
</dbReference>
<evidence type="ECO:0000313" key="8">
    <source>
        <dbReference type="EMBL" id="QNN58399.1"/>
    </source>
</evidence>
<keyword evidence="2" id="KW-1003">Cell membrane</keyword>
<feature type="transmembrane region" description="Helical" evidence="6">
    <location>
        <begin position="257"/>
        <end position="280"/>
    </location>
</feature>
<reference evidence="8 9" key="1">
    <citation type="submission" date="2020-08" db="EMBL/GenBank/DDBJ databases">
        <title>Genome sequence of Diaphorobacter ruginosibacter DSM 27467T.</title>
        <authorList>
            <person name="Hyun D.-W."/>
            <person name="Bae J.-W."/>
        </authorList>
    </citation>
    <scope>NUCLEOTIDE SEQUENCE [LARGE SCALE GENOMIC DNA]</scope>
    <source>
        <strain evidence="8 9">DSM 27467</strain>
    </source>
</reference>
<feature type="domain" description="ABC3 transporter permease C-terminal" evidence="7">
    <location>
        <begin position="727"/>
        <end position="840"/>
    </location>
</feature>
<feature type="transmembrane region" description="Helical" evidence="6">
    <location>
        <begin position="402"/>
        <end position="421"/>
    </location>
</feature>
<keyword evidence="9" id="KW-1185">Reference proteome</keyword>
<feature type="domain" description="ABC3 transporter permease C-terminal" evidence="7">
    <location>
        <begin position="259"/>
        <end position="379"/>
    </location>
</feature>
<comment type="subcellular location">
    <subcellularLocation>
        <location evidence="1">Cell membrane</location>
        <topology evidence="1">Multi-pass membrane protein</topology>
    </subcellularLocation>
</comment>
<feature type="transmembrane region" description="Helical" evidence="6">
    <location>
        <begin position="816"/>
        <end position="835"/>
    </location>
</feature>
<accession>A0A7G9RS24</accession>
<evidence type="ECO:0000256" key="5">
    <source>
        <dbReference type="ARBA" id="ARBA00023136"/>
    </source>
</evidence>
<feature type="transmembrane region" description="Helical" evidence="6">
    <location>
        <begin position="301"/>
        <end position="334"/>
    </location>
</feature>
<evidence type="ECO:0000256" key="4">
    <source>
        <dbReference type="ARBA" id="ARBA00022989"/>
    </source>
</evidence>
<evidence type="ECO:0000256" key="6">
    <source>
        <dbReference type="SAM" id="Phobius"/>
    </source>
</evidence>
<feature type="transmembrane region" description="Helical" evidence="6">
    <location>
        <begin position="354"/>
        <end position="374"/>
    </location>
</feature>
<feature type="transmembrane region" description="Helical" evidence="6">
    <location>
        <begin position="427"/>
        <end position="454"/>
    </location>
</feature>
<dbReference type="PANTHER" id="PTHR30287:SF2">
    <property type="entry name" value="BLL1001 PROTEIN"/>
    <property type="match status" value="1"/>
</dbReference>
<dbReference type="Pfam" id="PF02687">
    <property type="entry name" value="FtsX"/>
    <property type="match status" value="2"/>
</dbReference>
<dbReference type="PANTHER" id="PTHR30287">
    <property type="entry name" value="MEMBRANE COMPONENT OF PREDICTED ABC SUPERFAMILY METABOLITE UPTAKE TRANSPORTER"/>
    <property type="match status" value="1"/>
</dbReference>
<evidence type="ECO:0000313" key="9">
    <source>
        <dbReference type="Proteomes" id="UP000515811"/>
    </source>
</evidence>
<feature type="transmembrane region" description="Helical" evidence="6">
    <location>
        <begin position="475"/>
        <end position="498"/>
    </location>
</feature>
<keyword evidence="5 6" id="KW-0472">Membrane</keyword>
<keyword evidence="4 6" id="KW-1133">Transmembrane helix</keyword>
<evidence type="ECO:0000256" key="1">
    <source>
        <dbReference type="ARBA" id="ARBA00004651"/>
    </source>
</evidence>
<name>A0A7G9RS24_9BURK</name>
<organism evidence="8 9">
    <name type="scientific">Diaphorobacter ruginosibacter</name>
    <dbReference type="NCBI Taxonomy" id="1715720"/>
    <lineage>
        <taxon>Bacteria</taxon>
        <taxon>Pseudomonadati</taxon>
        <taxon>Pseudomonadota</taxon>
        <taxon>Betaproteobacteria</taxon>
        <taxon>Burkholderiales</taxon>
        <taxon>Comamonadaceae</taxon>
        <taxon>Diaphorobacter</taxon>
    </lineage>
</organism>
<dbReference type="KEGG" id="drg:H9K76_06030"/>
<proteinExistence type="predicted"/>
<dbReference type="InterPro" id="IPR038766">
    <property type="entry name" value="Membrane_comp_ABC_pdt"/>
</dbReference>
<dbReference type="AlphaFoldDB" id="A0A7G9RS24"/>
<evidence type="ECO:0000259" key="7">
    <source>
        <dbReference type="Pfam" id="PF02687"/>
    </source>
</evidence>
<evidence type="ECO:0000256" key="2">
    <source>
        <dbReference type="ARBA" id="ARBA00022475"/>
    </source>
</evidence>
<evidence type="ECO:0000256" key="3">
    <source>
        <dbReference type="ARBA" id="ARBA00022692"/>
    </source>
</evidence>
<dbReference type="GO" id="GO:0005886">
    <property type="term" value="C:plasma membrane"/>
    <property type="evidence" value="ECO:0007669"/>
    <property type="project" value="UniProtKB-SubCell"/>
</dbReference>
<feature type="transmembrane region" description="Helical" evidence="6">
    <location>
        <begin position="722"/>
        <end position="746"/>
    </location>
</feature>
<dbReference type="InterPro" id="IPR003838">
    <property type="entry name" value="ABC3_permease_C"/>
</dbReference>
<feature type="transmembrane region" description="Helical" evidence="6">
    <location>
        <begin position="767"/>
        <end position="796"/>
    </location>
</feature>
<sequence length="851" mass="88668">MLSLLRTISWQSMRHHPWRTLAAVAAVMLGVALGLSVQLINASAQSEFSRAVRTVQGQPDLALSASHGMLPASLFAEAGTRADVALAIPWLEASVLVRNAGGQEKPVAVRLLGTDTLGVAALAPAMMPRVARGADRLAIIAPDTLFLNASAIEALGLTEDTLPDARMQIAIASGRHEVRVQGTIAAPGAPTAVMDIGAAQDLLQRHGELSRIDLQLQDGSDIDTVRRALQRGSVLASVPGDSTQRVDNLSRAYRVNLTVLALVALFTGAFLVYSVLALSVAQRAPQLALLAVLGVTPRQRLALVLAEAGIIGVVGSAAGVALGSLLAALALRLLGGDLGGGYFAGVQPELQWNAVTAGIYGALGLAAACVGGWWPARQAQALPPAQTLKGLGAMARTPHRPWPALALLLASALLALVPPVAGLPIAAYVAVGCLLVGGIALLPWVVQSLLKAVLPLSRGHALAMLALERPHRMRGVAAVAVGGVVASLSLAVALTVMVTSFRTSVSQWLETVVPAPLYVRAAGLPAGDDAVIFGPGQMMAISRLPDIERLQAQRVSSLRLSATQAAITLIARPLGTDPEQVLPMVATPEKISPDTPSQGIPVYVSEAIEALYGVHQGSEWPALANAMKADGQPPPRFVVAGIWRDYVRQFGAVAIDSADYAHLTGDARTSDLAIWPRPDADLARLQQQITATMPQAALEFTTSGAIRARSLAIFDRTFAVTYWLQMVAIGIGLFGVAASFSAQVLARRKEFGLLAHLGFTRAQILGVVAAEGAAWTTVGAVAGTGLGVAVAAVLIHVVNPQSFHWTMDLRLPWPRLALLASALVASGTLTAWIAGRAAAGRSAILAVKEDW</sequence>
<protein>
    <submittedName>
        <fullName evidence="8">ABC transporter permease</fullName>
    </submittedName>
</protein>